<proteinExistence type="predicted"/>
<dbReference type="GO" id="GO:0017025">
    <property type="term" value="F:TBP-class protein binding"/>
    <property type="evidence" value="ECO:0007669"/>
    <property type="project" value="InterPro"/>
</dbReference>
<gene>
    <name evidence="6" type="primary">SPOSA6832_02132</name>
</gene>
<dbReference type="InterPro" id="IPR022591">
    <property type="entry name" value="TAF1_HAT_dom"/>
</dbReference>
<feature type="region of interest" description="Disordered" evidence="4">
    <location>
        <begin position="1229"/>
        <end position="1262"/>
    </location>
</feature>
<feature type="compositionally biased region" description="Basic and acidic residues" evidence="4">
    <location>
        <begin position="259"/>
        <end position="268"/>
    </location>
</feature>
<feature type="domain" description="Transcription initiation factor TFIID subunit 1 histone acetyltransferase" evidence="5">
    <location>
        <begin position="666"/>
        <end position="952"/>
    </location>
</feature>
<dbReference type="GO" id="GO:0051123">
    <property type="term" value="P:RNA polymerase II preinitiation complex assembly"/>
    <property type="evidence" value="ECO:0007669"/>
    <property type="project" value="TreeGrafter"/>
</dbReference>
<dbReference type="InterPro" id="IPR040240">
    <property type="entry name" value="TAF1"/>
</dbReference>
<name>A0A0D6EL70_SPOSA</name>
<dbReference type="Pfam" id="PF12157">
    <property type="entry name" value="DUF3591"/>
    <property type="match status" value="3"/>
</dbReference>
<feature type="compositionally biased region" description="Acidic residues" evidence="4">
    <location>
        <begin position="249"/>
        <end position="258"/>
    </location>
</feature>
<sequence>MDADIASTLSGFALGEVLSSLDLDASALSSVQSQLGIRSSAQLNRDSIYADRFADDDGALDDEDLDDEREDYEAVIDREMREEGNKANRAAAARPSGALMRGEEDDFDEDYDEDDTVQGGVKQEPTDDARDLFGGSPSPPSAAVPIQVENLAPPPTRKVDVKELFPGFEYGKTLEFTDLFAMRPRKKRRLAKEGVTLALPAANELPRPKSTRDVLLAPLRPLPPPPKGDEAVRRLIREARIEELREVGEAGEEEGSEGEELRKAVERASQRTKTRWQIPNDPNAFESAELSDWEDRILWGPSSRPPSLPSAEALLAPRNALFEQGGWIKSILWDGEHAGRAEYFTRVNLNLNDTQMLLEVQQPKIEPPPAPVAPINALGSASMLAPRDAALDPFNLSNDREYEVAKEQKKQAVRQTFGALEVVHAYPAQKLQLPFYKTRLSKADTRSFHRPALQFPQNVPITFTKVRSKKRKDKQGRKIKKSEGAEAMRGMQDITLKDTASFVLWEYSEEHPPIISNVGMGSIIVNYYRKKDPQDTFIPHSLSLSLALPLIFFPLPSFLLHLPVLLLLMLWLALRSQLEVGQPLLLEGTDESPFKTFGFVHPGQTVTTLYNNLVRAPLFKHQVPETDFLVVRCVADASLCSSSRDRFAGTEGDVGGCVKRSWTLTSILRSRSVTIDGDTKYYLRTIPHLYVVGQTYPQTEVPGPHSRKITTLQKNRLMTIAFKLVAKNKDSRIKVHRLTRYFPDHNDLQMRQKLKEFMEFVRKGDNQGFWMIKQTVQVPSDVDMLKLAEPETVCLAESMQVGLRTLQDAGYTNGAEEGAGEDDSKLDTEQQLAPWITTKNFINANANKAMLKLHGEGDPTGRGEAFSFLRVSMKDIFLRAGETMEERMGVLRLSPLVNPPRRADRCRRPSLARTAAEMANRPKSAHKYNVQEQQEIYKEEIARIWKAQWSALTSPVEPFLTQEDEDRQRAHVKTRKDAMKTNAHTPASVAGTPAWERAGTPGSRASSPGVDDGASVASAKGGGKAKTLRIKRLINGKWETEIVRDPSVIKAYVHQRAVIDEEKLDADELLPSDDEGKNERRKKRLKEQLDKLKRNQERRLARKNQKLGIAPGQIGVGGKKAVKTETTRICGNCGQRGHMKTSRKLCPRWAEFNQVRLFPLFLPVPPPHTHFLSISSSFPGLTPLWCRRSQPKNTDASSGALPTNFGGGLALPPMGPAPAKPTLKFKLGAGAAASAPSPSSGPAEGTPAAASPAPGAGGAGGA</sequence>
<accession>A0A0D6EL70</accession>
<keyword evidence="2" id="KW-0539">Nucleus</keyword>
<evidence type="ECO:0000256" key="4">
    <source>
        <dbReference type="SAM" id="MobiDB-lite"/>
    </source>
</evidence>
<feature type="coiled-coil region" evidence="3">
    <location>
        <begin position="1075"/>
        <end position="1106"/>
    </location>
</feature>
<feature type="domain" description="Transcription initiation factor TFIID subunit 1 histone acetyltransferase" evidence="5">
    <location>
        <begin position="575"/>
        <end position="633"/>
    </location>
</feature>
<feature type="compositionally biased region" description="Low complexity" evidence="4">
    <location>
        <begin position="1229"/>
        <end position="1254"/>
    </location>
</feature>
<evidence type="ECO:0000313" key="6">
    <source>
        <dbReference type="EMBL" id="CEQ40503.1"/>
    </source>
</evidence>
<comment type="subcellular location">
    <subcellularLocation>
        <location evidence="1">Nucleus</location>
    </subcellularLocation>
</comment>
<dbReference type="PANTHER" id="PTHR13900:SF0">
    <property type="entry name" value="TRANSCRIPTION INITIATION FACTOR TFIID SUBUNIT 1"/>
    <property type="match status" value="1"/>
</dbReference>
<keyword evidence="7" id="KW-1185">Reference proteome</keyword>
<reference evidence="7" key="1">
    <citation type="submission" date="2015-02" db="EMBL/GenBank/DDBJ databases">
        <authorList>
            <person name="Gon?alves P."/>
        </authorList>
    </citation>
    <scope>NUCLEOTIDE SEQUENCE [LARGE SCALE GENOMIC DNA]</scope>
</reference>
<feature type="region of interest" description="Disordered" evidence="4">
    <location>
        <begin position="78"/>
        <end position="126"/>
    </location>
</feature>
<dbReference type="OrthoDB" id="5752at2759"/>
<dbReference type="EMBL" id="CENE01000007">
    <property type="protein sequence ID" value="CEQ40503.1"/>
    <property type="molecule type" value="Genomic_DNA"/>
</dbReference>
<feature type="region of interest" description="Disordered" evidence="4">
    <location>
        <begin position="962"/>
        <end position="1020"/>
    </location>
</feature>
<evidence type="ECO:0000259" key="5">
    <source>
        <dbReference type="Pfam" id="PF12157"/>
    </source>
</evidence>
<evidence type="ECO:0000256" key="1">
    <source>
        <dbReference type="ARBA" id="ARBA00004123"/>
    </source>
</evidence>
<organism evidence="6 7">
    <name type="scientific">Sporidiobolus salmonicolor</name>
    <name type="common">Yeast-like fungus</name>
    <name type="synonym">Sporobolomyces salmonicolor</name>
    <dbReference type="NCBI Taxonomy" id="5005"/>
    <lineage>
        <taxon>Eukaryota</taxon>
        <taxon>Fungi</taxon>
        <taxon>Dikarya</taxon>
        <taxon>Basidiomycota</taxon>
        <taxon>Pucciniomycotina</taxon>
        <taxon>Microbotryomycetes</taxon>
        <taxon>Sporidiobolales</taxon>
        <taxon>Sporidiobolaceae</taxon>
        <taxon>Sporobolomyces</taxon>
    </lineage>
</organism>
<dbReference type="GO" id="GO:0005669">
    <property type="term" value="C:transcription factor TFIID complex"/>
    <property type="evidence" value="ECO:0007669"/>
    <property type="project" value="InterPro"/>
</dbReference>
<evidence type="ECO:0000256" key="2">
    <source>
        <dbReference type="ARBA" id="ARBA00023242"/>
    </source>
</evidence>
<dbReference type="AlphaFoldDB" id="A0A0D6EL70"/>
<evidence type="ECO:0000313" key="7">
    <source>
        <dbReference type="Proteomes" id="UP000243876"/>
    </source>
</evidence>
<dbReference type="GO" id="GO:0016251">
    <property type="term" value="F:RNA polymerase II general transcription initiation factor activity"/>
    <property type="evidence" value="ECO:0007669"/>
    <property type="project" value="InterPro"/>
</dbReference>
<feature type="region of interest" description="Disordered" evidence="4">
    <location>
        <begin position="247"/>
        <end position="268"/>
    </location>
</feature>
<dbReference type="PANTHER" id="PTHR13900">
    <property type="entry name" value="TRANSCRIPTION INITIATION FACTOR TFIID"/>
    <property type="match status" value="1"/>
</dbReference>
<dbReference type="GO" id="GO:0004402">
    <property type="term" value="F:histone acetyltransferase activity"/>
    <property type="evidence" value="ECO:0007669"/>
    <property type="project" value="InterPro"/>
</dbReference>
<protein>
    <submittedName>
        <fullName evidence="6">SPOSA6832_02132-mRNA-1:cds</fullName>
    </submittedName>
</protein>
<keyword evidence="3" id="KW-0175">Coiled coil</keyword>
<feature type="compositionally biased region" description="Acidic residues" evidence="4">
    <location>
        <begin position="103"/>
        <end position="116"/>
    </location>
</feature>
<evidence type="ECO:0000256" key="3">
    <source>
        <dbReference type="SAM" id="Coils"/>
    </source>
</evidence>
<feature type="domain" description="Transcription initiation factor TFIID subunit 1 histone acetyltransferase" evidence="5">
    <location>
        <begin position="394"/>
        <end position="539"/>
    </location>
</feature>
<dbReference type="Proteomes" id="UP000243876">
    <property type="component" value="Unassembled WGS sequence"/>
</dbReference>